<proteinExistence type="predicted"/>
<feature type="transmembrane region" description="Helical" evidence="2">
    <location>
        <begin position="523"/>
        <end position="542"/>
    </location>
</feature>
<evidence type="ECO:0000256" key="1">
    <source>
        <dbReference type="SAM" id="MobiDB-lite"/>
    </source>
</evidence>
<evidence type="ECO:0000256" key="2">
    <source>
        <dbReference type="SAM" id="Phobius"/>
    </source>
</evidence>
<evidence type="ECO:0000313" key="3">
    <source>
        <dbReference type="EMBL" id="KIJ12917.1"/>
    </source>
</evidence>
<name>A0A0C9TZC5_PAXIN</name>
<protein>
    <submittedName>
        <fullName evidence="3">Uncharacterized protein</fullName>
    </submittedName>
</protein>
<dbReference type="EMBL" id="KN819358">
    <property type="protein sequence ID" value="KIJ12917.1"/>
    <property type="molecule type" value="Genomic_DNA"/>
</dbReference>
<organism evidence="3 4">
    <name type="scientific">Paxillus involutus ATCC 200175</name>
    <dbReference type="NCBI Taxonomy" id="664439"/>
    <lineage>
        <taxon>Eukaryota</taxon>
        <taxon>Fungi</taxon>
        <taxon>Dikarya</taxon>
        <taxon>Basidiomycota</taxon>
        <taxon>Agaricomycotina</taxon>
        <taxon>Agaricomycetes</taxon>
        <taxon>Agaricomycetidae</taxon>
        <taxon>Boletales</taxon>
        <taxon>Paxilineae</taxon>
        <taxon>Paxillaceae</taxon>
        <taxon>Paxillus</taxon>
    </lineage>
</organism>
<feature type="region of interest" description="Disordered" evidence="1">
    <location>
        <begin position="638"/>
        <end position="664"/>
    </location>
</feature>
<gene>
    <name evidence="3" type="ORF">PAXINDRAFT_100978</name>
</gene>
<feature type="compositionally biased region" description="Low complexity" evidence="1">
    <location>
        <begin position="647"/>
        <end position="664"/>
    </location>
</feature>
<reference evidence="3 4" key="1">
    <citation type="submission" date="2014-06" db="EMBL/GenBank/DDBJ databases">
        <authorList>
            <consortium name="DOE Joint Genome Institute"/>
            <person name="Kuo A."/>
            <person name="Kohler A."/>
            <person name="Nagy L.G."/>
            <person name="Floudas D."/>
            <person name="Copeland A."/>
            <person name="Barry K.W."/>
            <person name="Cichocki N."/>
            <person name="Veneault-Fourrey C."/>
            <person name="LaButti K."/>
            <person name="Lindquist E.A."/>
            <person name="Lipzen A."/>
            <person name="Lundell T."/>
            <person name="Morin E."/>
            <person name="Murat C."/>
            <person name="Sun H."/>
            <person name="Tunlid A."/>
            <person name="Henrissat B."/>
            <person name="Grigoriev I.V."/>
            <person name="Hibbett D.S."/>
            <person name="Martin F."/>
            <person name="Nordberg H.P."/>
            <person name="Cantor M.N."/>
            <person name="Hua S.X."/>
        </authorList>
    </citation>
    <scope>NUCLEOTIDE SEQUENCE [LARGE SCALE GENOMIC DNA]</scope>
    <source>
        <strain evidence="3 4">ATCC 200175</strain>
    </source>
</reference>
<feature type="region of interest" description="Disordered" evidence="1">
    <location>
        <begin position="114"/>
        <end position="138"/>
    </location>
</feature>
<feature type="transmembrane region" description="Helical" evidence="2">
    <location>
        <begin position="573"/>
        <end position="599"/>
    </location>
</feature>
<reference evidence="4" key="2">
    <citation type="submission" date="2015-01" db="EMBL/GenBank/DDBJ databases">
        <title>Evolutionary Origins and Diversification of the Mycorrhizal Mutualists.</title>
        <authorList>
            <consortium name="DOE Joint Genome Institute"/>
            <consortium name="Mycorrhizal Genomics Consortium"/>
            <person name="Kohler A."/>
            <person name="Kuo A."/>
            <person name="Nagy L.G."/>
            <person name="Floudas D."/>
            <person name="Copeland A."/>
            <person name="Barry K.W."/>
            <person name="Cichocki N."/>
            <person name="Veneault-Fourrey C."/>
            <person name="LaButti K."/>
            <person name="Lindquist E.A."/>
            <person name="Lipzen A."/>
            <person name="Lundell T."/>
            <person name="Morin E."/>
            <person name="Murat C."/>
            <person name="Riley R."/>
            <person name="Ohm R."/>
            <person name="Sun H."/>
            <person name="Tunlid A."/>
            <person name="Henrissat B."/>
            <person name="Grigoriev I.V."/>
            <person name="Hibbett D.S."/>
            <person name="Martin F."/>
        </authorList>
    </citation>
    <scope>NUCLEOTIDE SEQUENCE [LARGE SCALE GENOMIC DNA]</scope>
    <source>
        <strain evidence="4">ATCC 200175</strain>
    </source>
</reference>
<dbReference type="HOGENOM" id="CLU_015091_1_0_1"/>
<evidence type="ECO:0000313" key="4">
    <source>
        <dbReference type="Proteomes" id="UP000053647"/>
    </source>
</evidence>
<feature type="transmembrane region" description="Helical" evidence="2">
    <location>
        <begin position="605"/>
        <end position="628"/>
    </location>
</feature>
<dbReference type="AlphaFoldDB" id="A0A0C9TZC5"/>
<keyword evidence="2" id="KW-0812">Transmembrane</keyword>
<keyword evidence="2" id="KW-1133">Transmembrane helix</keyword>
<keyword evidence="2" id="KW-0472">Membrane</keyword>
<accession>A0A0C9TZC5</accession>
<dbReference type="OrthoDB" id="2657661at2759"/>
<keyword evidence="4" id="KW-1185">Reference proteome</keyword>
<dbReference type="Proteomes" id="UP000053647">
    <property type="component" value="Unassembled WGS sequence"/>
</dbReference>
<sequence>MTVSLGLSLLFRIIRWLRRIGELSVRYWHIRTQLLLGPLRKIFRVQVEPRISHEPRSRCCIDPSVNASSFDVVDPTPHRVDTPEGHAPTQLHYSLAVPMVPGSQSRTSFQVQDPNNVAGNAACTGDEPDPTNAPPSESLAAGVYRTLAELRPLNGPPASSFSSSRRMPEPIPMLANEIRRYDRRNVVKPTEKRITIPAGEKEFRCNTPCPEPWLPMTHPEGALYFYHPHRRIFTDADIRTRDIRERIDLYADALSQRVEAYYPNIVTADAELALELLDDHTKEGSCKYYYVDHQKRVLFWVHDFTPAMENMGNVKSVSDLSHVRYMIEAEYWTHCELFPNHRSLPKAIVDELKETILHANTEMITSDMSLSPYDKEDLSGIYSLLDSIQTGQEAFRPHSVWVTARLMRQFTKVKFVNWCGQPTARLDADRSIYEEATSQQRTSLLLRLFNRLLFGSPQAHLNSIRRIWVDEIVVQPRWKNFILILNDEWNRFTIFSTVVLAVDVTFLAIPGVSPTAPPSPATIAVYLSTLCAVGSLLVSVILSGQMNNQSRDSAEAVANLMTRMTNTMLKRDSLAIVHSLPFALLIWGMIFFSLALSYVIFQSKSFVTCLSVGPGWAIVGVLTVWPVVMDLRSRKSPKHESVDVEETSTIASSSASVGSDEYAV</sequence>